<dbReference type="AlphaFoldDB" id="A0A2A2TLM0"/>
<sequence length="133" mass="15029">MHLLLLFSISIITFSSLAIVSTTNETAFAQKLNCNDSTNLNQSQMNECAYLFYQSEDKKLNQAYKKVVPTLPASRKQKLIAAQQAWIKFRDASCDFERSETEGGSISPLIYYGCMQQLTKVRTGELINYLSPN</sequence>
<dbReference type="OrthoDB" id="7340239at2"/>
<dbReference type="PANTHER" id="PTHR39176">
    <property type="entry name" value="PERIPLASMIC PROTEIN-RELATED"/>
    <property type="match status" value="1"/>
</dbReference>
<dbReference type="EMBL" id="NTFS01000075">
    <property type="protein sequence ID" value="PAX57132.1"/>
    <property type="molecule type" value="Genomic_DNA"/>
</dbReference>
<dbReference type="Pfam" id="PF07007">
    <property type="entry name" value="LprI"/>
    <property type="match status" value="1"/>
</dbReference>
<evidence type="ECO:0000313" key="3">
    <source>
        <dbReference type="EMBL" id="PAX57132.1"/>
    </source>
</evidence>
<accession>A0A2A2TLM0</accession>
<name>A0A2A2TLM0_9CYAN</name>
<dbReference type="InterPro" id="IPR009739">
    <property type="entry name" value="LprI-like_N"/>
</dbReference>
<keyword evidence="1" id="KW-0732">Signal</keyword>
<organism evidence="3 4">
    <name type="scientific">Brunnivagina elsteri CCALA 953</name>
    <dbReference type="NCBI Taxonomy" id="987040"/>
    <lineage>
        <taxon>Bacteria</taxon>
        <taxon>Bacillati</taxon>
        <taxon>Cyanobacteriota</taxon>
        <taxon>Cyanophyceae</taxon>
        <taxon>Nostocales</taxon>
        <taxon>Calotrichaceae</taxon>
        <taxon>Brunnivagina</taxon>
    </lineage>
</organism>
<protein>
    <recommendedName>
        <fullName evidence="2">Lysozyme inhibitor LprI-like N-terminal domain-containing protein</fullName>
    </recommendedName>
</protein>
<reference evidence="3 4" key="1">
    <citation type="submission" date="2017-08" db="EMBL/GenBank/DDBJ databases">
        <title>Draft genome sequence of filamentous cyanobacterium Calothrix elsteri CCALA 953.</title>
        <authorList>
            <person name="Gagunashvili A.N."/>
            <person name="Elster J."/>
            <person name="Andresson O.S."/>
        </authorList>
    </citation>
    <scope>NUCLEOTIDE SEQUENCE [LARGE SCALE GENOMIC DNA]</scope>
    <source>
        <strain evidence="3 4">CCALA 953</strain>
    </source>
</reference>
<dbReference type="RefSeq" id="WP_095721444.1">
    <property type="nucleotide sequence ID" value="NZ_NTFS01000075.1"/>
</dbReference>
<dbReference type="PANTHER" id="PTHR39176:SF1">
    <property type="entry name" value="PERIPLASMIC PROTEIN"/>
    <property type="match status" value="1"/>
</dbReference>
<gene>
    <name evidence="3" type="ORF">CK510_09345</name>
</gene>
<evidence type="ECO:0000256" key="1">
    <source>
        <dbReference type="SAM" id="SignalP"/>
    </source>
</evidence>
<proteinExistence type="predicted"/>
<evidence type="ECO:0000259" key="2">
    <source>
        <dbReference type="Pfam" id="PF07007"/>
    </source>
</evidence>
<feature type="domain" description="Lysozyme inhibitor LprI-like N-terminal" evidence="2">
    <location>
        <begin position="34"/>
        <end position="126"/>
    </location>
</feature>
<dbReference type="Gene3D" id="1.20.1270.180">
    <property type="match status" value="1"/>
</dbReference>
<evidence type="ECO:0000313" key="4">
    <source>
        <dbReference type="Proteomes" id="UP000218238"/>
    </source>
</evidence>
<feature type="chain" id="PRO_5013285505" description="Lysozyme inhibitor LprI-like N-terminal domain-containing protein" evidence="1">
    <location>
        <begin position="19"/>
        <end position="133"/>
    </location>
</feature>
<feature type="signal peptide" evidence="1">
    <location>
        <begin position="1"/>
        <end position="18"/>
    </location>
</feature>
<comment type="caution">
    <text evidence="3">The sequence shown here is derived from an EMBL/GenBank/DDBJ whole genome shotgun (WGS) entry which is preliminary data.</text>
</comment>
<dbReference type="Proteomes" id="UP000218238">
    <property type="component" value="Unassembled WGS sequence"/>
</dbReference>
<keyword evidence="4" id="KW-1185">Reference proteome</keyword>